<proteinExistence type="predicted"/>
<dbReference type="RefSeq" id="WP_371840507.1">
    <property type="nucleotide sequence ID" value="NZ_JBGMEK010000054.1"/>
</dbReference>
<accession>A0ABV4P340</accession>
<evidence type="ECO:0000313" key="3">
    <source>
        <dbReference type="Proteomes" id="UP001569428"/>
    </source>
</evidence>
<reference evidence="2 3" key="1">
    <citation type="submission" date="2024-08" db="EMBL/GenBank/DDBJ databases">
        <authorList>
            <person name="Ishaq N."/>
        </authorList>
    </citation>
    <scope>NUCLEOTIDE SEQUENCE [LARGE SCALE GENOMIC DNA]</scope>
    <source>
        <strain evidence="2 3">DSM 18651</strain>
    </source>
</reference>
<protein>
    <submittedName>
        <fullName evidence="2">NmrA family NAD(P)-binding protein</fullName>
    </submittedName>
</protein>
<dbReference type="Gene3D" id="3.90.25.10">
    <property type="entry name" value="UDP-galactose 4-epimerase, domain 1"/>
    <property type="match status" value="1"/>
</dbReference>
<organism evidence="2 3">
    <name type="scientific">Microbulbifer epialgicus</name>
    <dbReference type="NCBI Taxonomy" id="393907"/>
    <lineage>
        <taxon>Bacteria</taxon>
        <taxon>Pseudomonadati</taxon>
        <taxon>Pseudomonadota</taxon>
        <taxon>Gammaproteobacteria</taxon>
        <taxon>Cellvibrionales</taxon>
        <taxon>Microbulbiferaceae</taxon>
        <taxon>Microbulbifer</taxon>
    </lineage>
</organism>
<gene>
    <name evidence="2" type="ORF">ACCI49_17875</name>
</gene>
<dbReference type="Pfam" id="PF05368">
    <property type="entry name" value="NmrA"/>
    <property type="match status" value="1"/>
</dbReference>
<dbReference type="InterPro" id="IPR051604">
    <property type="entry name" value="Ergot_Alk_Oxidoreductase"/>
</dbReference>
<comment type="caution">
    <text evidence="2">The sequence shown here is derived from an EMBL/GenBank/DDBJ whole genome shotgun (WGS) entry which is preliminary data.</text>
</comment>
<dbReference type="InterPro" id="IPR008030">
    <property type="entry name" value="NmrA-like"/>
</dbReference>
<dbReference type="Gene3D" id="3.40.50.720">
    <property type="entry name" value="NAD(P)-binding Rossmann-like Domain"/>
    <property type="match status" value="1"/>
</dbReference>
<dbReference type="PANTHER" id="PTHR43162">
    <property type="match status" value="1"/>
</dbReference>
<dbReference type="InterPro" id="IPR036291">
    <property type="entry name" value="NAD(P)-bd_dom_sf"/>
</dbReference>
<evidence type="ECO:0000313" key="2">
    <source>
        <dbReference type="EMBL" id="MFA0812786.1"/>
    </source>
</evidence>
<sequence>MNIHKKRRLLVIGATGKVGAEVVRTLTQDTNIQTVAAIRRNDQAQSMLDIGAEPVQLDLDDISTVEKAVAGIDGILLMTGYTVDMMKHSKRVIDSAKRAKVDHIVHIGASGADTAEVSHWGWHQMIEAYIEKQGFRFTHLRPEGFMQNLISFGWLQPGTLTNLIGDARWCWVDARDVAAIAAAALMRPDKFSGQVWRLGYDATTMSEVAEMISKLAGQPIKLEQLDPQVFYESAVASGADPAYMACIRDQFRLNAAGAIPDADKTFDETAFKAAIGRLPSTWPDFIQRNAEALKSAAIS</sequence>
<feature type="domain" description="NmrA-like" evidence="1">
    <location>
        <begin position="6"/>
        <end position="232"/>
    </location>
</feature>
<dbReference type="PANTHER" id="PTHR43162:SF1">
    <property type="entry name" value="PRESTALK A DIFFERENTIATION PROTEIN A"/>
    <property type="match status" value="1"/>
</dbReference>
<dbReference type="EMBL" id="JBGMEK010000054">
    <property type="protein sequence ID" value="MFA0812786.1"/>
    <property type="molecule type" value="Genomic_DNA"/>
</dbReference>
<keyword evidence="3" id="KW-1185">Reference proteome</keyword>
<dbReference type="Proteomes" id="UP001569428">
    <property type="component" value="Unassembled WGS sequence"/>
</dbReference>
<name>A0ABV4P340_9GAMM</name>
<evidence type="ECO:0000259" key="1">
    <source>
        <dbReference type="Pfam" id="PF05368"/>
    </source>
</evidence>
<dbReference type="SUPFAM" id="SSF51735">
    <property type="entry name" value="NAD(P)-binding Rossmann-fold domains"/>
    <property type="match status" value="1"/>
</dbReference>